<feature type="domain" description="HTH arsR-type" evidence="5">
    <location>
        <begin position="7"/>
        <end position="107"/>
    </location>
</feature>
<dbReference type="InterPro" id="IPR001763">
    <property type="entry name" value="Rhodanese-like_dom"/>
</dbReference>
<dbReference type="CDD" id="cd00158">
    <property type="entry name" value="RHOD"/>
    <property type="match status" value="1"/>
</dbReference>
<dbReference type="InterPro" id="IPR051081">
    <property type="entry name" value="HTH_MetalResp_TranReg"/>
</dbReference>
<keyword evidence="1" id="KW-0805">Transcription regulation</keyword>
<dbReference type="PRINTS" id="PR00778">
    <property type="entry name" value="HTHARSR"/>
</dbReference>
<feature type="domain" description="Rhodanese" evidence="4">
    <location>
        <begin position="130"/>
        <end position="207"/>
    </location>
</feature>
<dbReference type="InterPro" id="IPR001845">
    <property type="entry name" value="HTH_ArsR_DNA-bd_dom"/>
</dbReference>
<keyword evidence="2" id="KW-0238">DNA-binding</keyword>
<dbReference type="Pfam" id="PF01022">
    <property type="entry name" value="HTH_5"/>
    <property type="match status" value="1"/>
</dbReference>
<evidence type="ECO:0000313" key="7">
    <source>
        <dbReference type="Proteomes" id="UP000460298"/>
    </source>
</evidence>
<dbReference type="SMART" id="SM00450">
    <property type="entry name" value="RHOD"/>
    <property type="match status" value="1"/>
</dbReference>
<dbReference type="PANTHER" id="PTHR33154:SF18">
    <property type="entry name" value="ARSENICAL RESISTANCE OPERON REPRESSOR"/>
    <property type="match status" value="1"/>
</dbReference>
<evidence type="ECO:0000256" key="2">
    <source>
        <dbReference type="ARBA" id="ARBA00023125"/>
    </source>
</evidence>
<dbReference type="NCBIfam" id="NF033788">
    <property type="entry name" value="HTH_metalloreg"/>
    <property type="match status" value="1"/>
</dbReference>
<dbReference type="EMBL" id="WBUI01000013">
    <property type="protein sequence ID" value="KAB2931620.1"/>
    <property type="molecule type" value="Genomic_DNA"/>
</dbReference>
<sequence>MLTGRQFKDVVYHELSRVAKALADPKRLEILDLLCQSEKSVEAVAEEMRMSAAAVSHHLQLMKGARIVTDRRAGKYIYYGASPMGMECWQSLSDVGERAVPEIQLALQNFFSNIETIEELGIRELKQRLSVGDIVLIDVRPEQEYASGHIPGSLSYPLKELEKKIGELPKKQRILAYCRGRYCVMSKQAIELLQKKGYQAARLPVEIAEGHIRGRLQAAGE</sequence>
<dbReference type="InterPro" id="IPR036873">
    <property type="entry name" value="Rhodanese-like_dom_sf"/>
</dbReference>
<evidence type="ECO:0000256" key="3">
    <source>
        <dbReference type="ARBA" id="ARBA00023163"/>
    </source>
</evidence>
<dbReference type="Gene3D" id="1.10.10.10">
    <property type="entry name" value="Winged helix-like DNA-binding domain superfamily/Winged helix DNA-binding domain"/>
    <property type="match status" value="1"/>
</dbReference>
<dbReference type="Gene3D" id="3.40.250.10">
    <property type="entry name" value="Rhodanese-like domain"/>
    <property type="match status" value="1"/>
</dbReference>
<dbReference type="AlphaFoldDB" id="A0A833H0N4"/>
<dbReference type="Pfam" id="PF00581">
    <property type="entry name" value="Rhodanese"/>
    <property type="match status" value="1"/>
</dbReference>
<protein>
    <submittedName>
        <fullName evidence="6">Metalloregulator ArsR/SmtB family transcription factor</fullName>
    </submittedName>
</protein>
<evidence type="ECO:0000259" key="5">
    <source>
        <dbReference type="PROSITE" id="PS50987"/>
    </source>
</evidence>
<evidence type="ECO:0000313" key="6">
    <source>
        <dbReference type="EMBL" id="KAB2931620.1"/>
    </source>
</evidence>
<reference evidence="6 7" key="1">
    <citation type="submission" date="2019-10" db="EMBL/GenBank/DDBJ databases">
        <title>Extracellular Electron Transfer in a Candidatus Methanoperedens spp. Enrichment Culture.</title>
        <authorList>
            <person name="Berger S."/>
            <person name="Rangel Shaw D."/>
            <person name="Berben T."/>
            <person name="In 'T Zandt M."/>
            <person name="Frank J."/>
            <person name="Reimann J."/>
            <person name="Jetten M.S.M."/>
            <person name="Welte C.U."/>
        </authorList>
    </citation>
    <scope>NUCLEOTIDE SEQUENCE [LARGE SCALE GENOMIC DNA]</scope>
    <source>
        <strain evidence="6">SB12</strain>
    </source>
</reference>
<dbReference type="SUPFAM" id="SSF46785">
    <property type="entry name" value="Winged helix' DNA-binding domain"/>
    <property type="match status" value="1"/>
</dbReference>
<dbReference type="InterPro" id="IPR036390">
    <property type="entry name" value="WH_DNA-bd_sf"/>
</dbReference>
<accession>A0A833H0N4</accession>
<dbReference type="SMART" id="SM00418">
    <property type="entry name" value="HTH_ARSR"/>
    <property type="match status" value="1"/>
</dbReference>
<proteinExistence type="predicted"/>
<dbReference type="PROSITE" id="PS50987">
    <property type="entry name" value="HTH_ARSR_2"/>
    <property type="match status" value="1"/>
</dbReference>
<dbReference type="SUPFAM" id="SSF52821">
    <property type="entry name" value="Rhodanese/Cell cycle control phosphatase"/>
    <property type="match status" value="1"/>
</dbReference>
<evidence type="ECO:0000256" key="1">
    <source>
        <dbReference type="ARBA" id="ARBA00023015"/>
    </source>
</evidence>
<evidence type="ECO:0000259" key="4">
    <source>
        <dbReference type="PROSITE" id="PS50206"/>
    </source>
</evidence>
<dbReference type="PANTHER" id="PTHR33154">
    <property type="entry name" value="TRANSCRIPTIONAL REGULATOR, ARSR FAMILY"/>
    <property type="match status" value="1"/>
</dbReference>
<dbReference type="InterPro" id="IPR011991">
    <property type="entry name" value="ArsR-like_HTH"/>
</dbReference>
<name>A0A833H0N4_9LEPT</name>
<dbReference type="InterPro" id="IPR036388">
    <property type="entry name" value="WH-like_DNA-bd_sf"/>
</dbReference>
<gene>
    <name evidence="6" type="ORF">F9K24_13565</name>
</gene>
<organism evidence="6 7">
    <name type="scientific">Leptonema illini</name>
    <dbReference type="NCBI Taxonomy" id="183"/>
    <lineage>
        <taxon>Bacteria</taxon>
        <taxon>Pseudomonadati</taxon>
        <taxon>Spirochaetota</taxon>
        <taxon>Spirochaetia</taxon>
        <taxon>Leptospirales</taxon>
        <taxon>Leptospiraceae</taxon>
        <taxon>Leptonema</taxon>
    </lineage>
</organism>
<dbReference type="GO" id="GO:0003677">
    <property type="term" value="F:DNA binding"/>
    <property type="evidence" value="ECO:0007669"/>
    <property type="project" value="UniProtKB-KW"/>
</dbReference>
<dbReference type="CDD" id="cd00090">
    <property type="entry name" value="HTH_ARSR"/>
    <property type="match status" value="1"/>
</dbReference>
<keyword evidence="3" id="KW-0804">Transcription</keyword>
<dbReference type="PROSITE" id="PS50206">
    <property type="entry name" value="RHODANESE_3"/>
    <property type="match status" value="1"/>
</dbReference>
<dbReference type="GO" id="GO:0003700">
    <property type="term" value="F:DNA-binding transcription factor activity"/>
    <property type="evidence" value="ECO:0007669"/>
    <property type="project" value="InterPro"/>
</dbReference>
<comment type="caution">
    <text evidence="6">The sequence shown here is derived from an EMBL/GenBank/DDBJ whole genome shotgun (WGS) entry which is preliminary data.</text>
</comment>
<dbReference type="Proteomes" id="UP000460298">
    <property type="component" value="Unassembled WGS sequence"/>
</dbReference>